<name>A0AAV2K323_KNICA</name>
<protein>
    <recommendedName>
        <fullName evidence="4">Keratinocyte differentiation factor 1b</fullName>
    </recommendedName>
</protein>
<dbReference type="InterPro" id="IPR028003">
    <property type="entry name" value="KDF1"/>
</dbReference>
<dbReference type="Proteomes" id="UP001497482">
    <property type="component" value="Chromosome 16"/>
</dbReference>
<accession>A0AAV2K323</accession>
<reference evidence="2 3" key="1">
    <citation type="submission" date="2024-04" db="EMBL/GenBank/DDBJ databases">
        <authorList>
            <person name="Waldvogel A.-M."/>
            <person name="Schoenle A."/>
        </authorList>
    </citation>
    <scope>NUCLEOTIDE SEQUENCE [LARGE SCALE GENOMIC DNA]</scope>
</reference>
<evidence type="ECO:0000313" key="2">
    <source>
        <dbReference type="EMBL" id="CAL1584311.1"/>
    </source>
</evidence>
<dbReference type="AlphaFoldDB" id="A0AAV2K323"/>
<dbReference type="GO" id="GO:0003334">
    <property type="term" value="P:keratinocyte development"/>
    <property type="evidence" value="ECO:0007669"/>
    <property type="project" value="InterPro"/>
</dbReference>
<feature type="region of interest" description="Disordered" evidence="1">
    <location>
        <begin position="290"/>
        <end position="335"/>
    </location>
</feature>
<keyword evidence="3" id="KW-1185">Reference proteome</keyword>
<dbReference type="PANTHER" id="PTHR35085">
    <property type="entry name" value="KERATINOCYTE DIFFERENTIATION FACTOR 1"/>
    <property type="match status" value="1"/>
</dbReference>
<feature type="compositionally biased region" description="Polar residues" evidence="1">
    <location>
        <begin position="314"/>
        <end position="335"/>
    </location>
</feature>
<feature type="compositionally biased region" description="Basic and acidic residues" evidence="1">
    <location>
        <begin position="298"/>
        <end position="313"/>
    </location>
</feature>
<dbReference type="Pfam" id="PF15551">
    <property type="entry name" value="DUF4656"/>
    <property type="match status" value="2"/>
</dbReference>
<dbReference type="EMBL" id="OZ035838">
    <property type="protein sequence ID" value="CAL1584311.1"/>
    <property type="molecule type" value="Genomic_DNA"/>
</dbReference>
<evidence type="ECO:0000256" key="1">
    <source>
        <dbReference type="SAM" id="MobiDB-lite"/>
    </source>
</evidence>
<sequence>MCCVDKESKEFSVYLPFFPSPSIMSFRQRWTKINLRQPEEQRVCGLGQRLGSHVGGQFWEPCEPQSAHKSNPRDANGNKCETIGFIPGSADPASPSCNPCASPKRCRSVVCTVLTCGLYRFCQNSTLAPCLAPNESSPDEPEKVSLRNAKGKVGAEEDGKDWLNDVHIGGVRVEESIEYSNEPRFSASRLSSTGAITSFSHSSLHQSLVLDDWEQEDVEDVDSLITKKLLELYSEYQIEELARCTTDSVFLRKTKDIHQLINSLAEEHRMDEQEAECRLVRGIIRISTRKSKKKPHVSKRERTLSDSGHETMKESGSTSFSNNNDYKSNPNIQISDLTSSDKCARQIWRNNGGQPSVSSTSYSPSSSSPSSGVPLIRSAFLGKGGEKSDVVVGGAYSRNGILIHHIQKYG</sequence>
<proteinExistence type="predicted"/>
<organism evidence="2 3">
    <name type="scientific">Knipowitschia caucasica</name>
    <name type="common">Caucasian dwarf goby</name>
    <name type="synonym">Pomatoschistus caucasicus</name>
    <dbReference type="NCBI Taxonomy" id="637954"/>
    <lineage>
        <taxon>Eukaryota</taxon>
        <taxon>Metazoa</taxon>
        <taxon>Chordata</taxon>
        <taxon>Craniata</taxon>
        <taxon>Vertebrata</taxon>
        <taxon>Euteleostomi</taxon>
        <taxon>Actinopterygii</taxon>
        <taxon>Neopterygii</taxon>
        <taxon>Teleostei</taxon>
        <taxon>Neoteleostei</taxon>
        <taxon>Acanthomorphata</taxon>
        <taxon>Gobiaria</taxon>
        <taxon>Gobiiformes</taxon>
        <taxon>Gobioidei</taxon>
        <taxon>Gobiidae</taxon>
        <taxon>Gobiinae</taxon>
        <taxon>Knipowitschia</taxon>
    </lineage>
</organism>
<dbReference type="GO" id="GO:0010482">
    <property type="term" value="P:regulation of epidermal cell division"/>
    <property type="evidence" value="ECO:0007669"/>
    <property type="project" value="TreeGrafter"/>
</dbReference>
<dbReference type="PANTHER" id="PTHR35085:SF2">
    <property type="entry name" value="KERATINOCYTE DIFFERENTIATION FACTOR 1-LIKE"/>
    <property type="match status" value="1"/>
</dbReference>
<gene>
    <name evidence="2" type="ORF">KC01_LOCUS14669</name>
</gene>
<feature type="region of interest" description="Disordered" evidence="1">
    <location>
        <begin position="348"/>
        <end position="371"/>
    </location>
</feature>
<evidence type="ECO:0000313" key="3">
    <source>
        <dbReference type="Proteomes" id="UP001497482"/>
    </source>
</evidence>
<feature type="compositionally biased region" description="Low complexity" evidence="1">
    <location>
        <begin position="355"/>
        <end position="371"/>
    </location>
</feature>
<dbReference type="GO" id="GO:0030054">
    <property type="term" value="C:cell junction"/>
    <property type="evidence" value="ECO:0007669"/>
    <property type="project" value="TreeGrafter"/>
</dbReference>
<evidence type="ECO:0008006" key="4">
    <source>
        <dbReference type="Google" id="ProtNLM"/>
    </source>
</evidence>